<gene>
    <name evidence="2" type="ORF">QCA50_017324</name>
</gene>
<dbReference type="PANTHER" id="PTHR45348:SF2">
    <property type="entry name" value="ZINC-TYPE ALCOHOL DEHYDROGENASE-LIKE PROTEIN C2E1P3.01"/>
    <property type="match status" value="1"/>
</dbReference>
<organism evidence="2 3">
    <name type="scientific">Cerrena zonata</name>
    <dbReference type="NCBI Taxonomy" id="2478898"/>
    <lineage>
        <taxon>Eukaryota</taxon>
        <taxon>Fungi</taxon>
        <taxon>Dikarya</taxon>
        <taxon>Basidiomycota</taxon>
        <taxon>Agaricomycotina</taxon>
        <taxon>Agaricomycetes</taxon>
        <taxon>Polyporales</taxon>
        <taxon>Cerrenaceae</taxon>
        <taxon>Cerrena</taxon>
    </lineage>
</organism>
<dbReference type="InterPro" id="IPR036291">
    <property type="entry name" value="NAD(P)-bd_dom_sf"/>
</dbReference>
<protein>
    <recommendedName>
        <fullName evidence="1">Enoyl reductase (ER) domain-containing protein</fullName>
    </recommendedName>
</protein>
<dbReference type="CDD" id="cd08249">
    <property type="entry name" value="enoyl_reductase_like"/>
    <property type="match status" value="1"/>
</dbReference>
<reference evidence="2 3" key="1">
    <citation type="submission" date="2022-09" db="EMBL/GenBank/DDBJ databases">
        <authorList>
            <person name="Palmer J.M."/>
        </authorList>
    </citation>
    <scope>NUCLEOTIDE SEQUENCE [LARGE SCALE GENOMIC DNA]</scope>
    <source>
        <strain evidence="2 3">DSM 7382</strain>
    </source>
</reference>
<evidence type="ECO:0000313" key="3">
    <source>
        <dbReference type="Proteomes" id="UP001385951"/>
    </source>
</evidence>
<dbReference type="InterPro" id="IPR013154">
    <property type="entry name" value="ADH-like_N"/>
</dbReference>
<dbReference type="Proteomes" id="UP001385951">
    <property type="component" value="Unassembled WGS sequence"/>
</dbReference>
<dbReference type="InterPro" id="IPR013149">
    <property type="entry name" value="ADH-like_C"/>
</dbReference>
<dbReference type="PANTHER" id="PTHR45348">
    <property type="entry name" value="HYPOTHETICAL OXIDOREDUCTASE (EUROFUNG)"/>
    <property type="match status" value="1"/>
</dbReference>
<dbReference type="Pfam" id="PF00107">
    <property type="entry name" value="ADH_zinc_N"/>
    <property type="match status" value="1"/>
</dbReference>
<dbReference type="Gene3D" id="3.90.180.10">
    <property type="entry name" value="Medium-chain alcohol dehydrogenases, catalytic domain"/>
    <property type="match status" value="1"/>
</dbReference>
<dbReference type="AlphaFoldDB" id="A0AAW0FDF4"/>
<keyword evidence="3" id="KW-1185">Reference proteome</keyword>
<dbReference type="InterPro" id="IPR047122">
    <property type="entry name" value="Trans-enoyl_RdTase-like"/>
</dbReference>
<evidence type="ECO:0000259" key="1">
    <source>
        <dbReference type="SMART" id="SM00829"/>
    </source>
</evidence>
<dbReference type="SMART" id="SM00829">
    <property type="entry name" value="PKS_ER"/>
    <property type="match status" value="1"/>
</dbReference>
<feature type="domain" description="Enoyl reductase (ER)" evidence="1">
    <location>
        <begin position="49"/>
        <end position="382"/>
    </location>
</feature>
<dbReference type="GO" id="GO:0016651">
    <property type="term" value="F:oxidoreductase activity, acting on NAD(P)H"/>
    <property type="evidence" value="ECO:0007669"/>
    <property type="project" value="InterPro"/>
</dbReference>
<proteinExistence type="predicted"/>
<comment type="caution">
    <text evidence="2">The sequence shown here is derived from an EMBL/GenBank/DDBJ whole genome shotgun (WGS) entry which is preliminary data.</text>
</comment>
<accession>A0AAW0FDF4</accession>
<dbReference type="Gene3D" id="3.40.50.720">
    <property type="entry name" value="NAD(P)-binding Rossmann-like Domain"/>
    <property type="match status" value="1"/>
</dbReference>
<dbReference type="Pfam" id="PF08240">
    <property type="entry name" value="ADH_N"/>
    <property type="match status" value="1"/>
</dbReference>
<name>A0AAW0FDF4_9APHY</name>
<evidence type="ECO:0000313" key="2">
    <source>
        <dbReference type="EMBL" id="KAK7679613.1"/>
    </source>
</evidence>
<dbReference type="InterPro" id="IPR020843">
    <property type="entry name" value="ER"/>
</dbReference>
<sequence length="388" mass="41793">MWNLFSSLCHSFFFYDEQCTEKFTKNQAFVPSTMSIPTQQKALVVPSLGADFVLKTVDVPTPGAGEILVRVDVAGLNPVDWKAREWGIVIAEYPAILGCEVTGVVVQVGPEVTTRSVGDLIAFQANPTYARNGAYQQFTIVKATMTTQVPSNLTKDEAATISGGLVTSVHALYTDYIPTTKMGGANLIPFWREGGRGKYAGTPLVVFGGASSNGQCVIQFARLSGFSPIIATASLRNEDLLKSLGVTHVVDRNLNATDLISAIRGITSKPTQLVYDAIADADTQNLAYDLLSSGGKLLLSLPPVIDQARITPDKQVFSFSGQTDHPEYAAIDEEFYAVLQTYLKSGDIKALIPEYLPGGLASVPEGLERLKRNGVSARKLVIHLEDTA</sequence>
<dbReference type="SUPFAM" id="SSF50129">
    <property type="entry name" value="GroES-like"/>
    <property type="match status" value="1"/>
</dbReference>
<dbReference type="SUPFAM" id="SSF51735">
    <property type="entry name" value="NAD(P)-binding Rossmann-fold domains"/>
    <property type="match status" value="1"/>
</dbReference>
<dbReference type="InterPro" id="IPR011032">
    <property type="entry name" value="GroES-like_sf"/>
</dbReference>
<dbReference type="EMBL" id="JASBNA010000057">
    <property type="protein sequence ID" value="KAK7679613.1"/>
    <property type="molecule type" value="Genomic_DNA"/>
</dbReference>